<sequence>MYILCGMAPLTHDARLQATKNVKSNCMTHDTYSMAQQLRKSVLSPDKVSFMKGNVRQLKPSDRKSEIPESVTMSFTASERLPLGADTPWPERKYLNRVRKCFGSSKASLESGTT</sequence>
<protein>
    <submittedName>
        <fullName evidence="1">Uncharacterized protein</fullName>
    </submittedName>
</protein>
<organism evidence="1 2">
    <name type="scientific">Elysia marginata</name>
    <dbReference type="NCBI Taxonomy" id="1093978"/>
    <lineage>
        <taxon>Eukaryota</taxon>
        <taxon>Metazoa</taxon>
        <taxon>Spiralia</taxon>
        <taxon>Lophotrochozoa</taxon>
        <taxon>Mollusca</taxon>
        <taxon>Gastropoda</taxon>
        <taxon>Heterobranchia</taxon>
        <taxon>Euthyneura</taxon>
        <taxon>Panpulmonata</taxon>
        <taxon>Sacoglossa</taxon>
        <taxon>Placobranchoidea</taxon>
        <taxon>Plakobranchidae</taxon>
        <taxon>Elysia</taxon>
    </lineage>
</organism>
<name>A0AAV4FU07_9GAST</name>
<evidence type="ECO:0000313" key="1">
    <source>
        <dbReference type="EMBL" id="GFR76233.1"/>
    </source>
</evidence>
<keyword evidence="2" id="KW-1185">Reference proteome</keyword>
<proteinExistence type="predicted"/>
<dbReference type="Proteomes" id="UP000762676">
    <property type="component" value="Unassembled WGS sequence"/>
</dbReference>
<evidence type="ECO:0000313" key="2">
    <source>
        <dbReference type="Proteomes" id="UP000762676"/>
    </source>
</evidence>
<gene>
    <name evidence="1" type="ORF">ElyMa_000476500</name>
</gene>
<dbReference type="AlphaFoldDB" id="A0AAV4FU07"/>
<dbReference type="EMBL" id="BMAT01000928">
    <property type="protein sequence ID" value="GFR76233.1"/>
    <property type="molecule type" value="Genomic_DNA"/>
</dbReference>
<reference evidence="1 2" key="1">
    <citation type="journal article" date="2021" name="Elife">
        <title>Chloroplast acquisition without the gene transfer in kleptoplastic sea slugs, Plakobranchus ocellatus.</title>
        <authorList>
            <person name="Maeda T."/>
            <person name="Takahashi S."/>
            <person name="Yoshida T."/>
            <person name="Shimamura S."/>
            <person name="Takaki Y."/>
            <person name="Nagai Y."/>
            <person name="Toyoda A."/>
            <person name="Suzuki Y."/>
            <person name="Arimoto A."/>
            <person name="Ishii H."/>
            <person name="Satoh N."/>
            <person name="Nishiyama T."/>
            <person name="Hasebe M."/>
            <person name="Maruyama T."/>
            <person name="Minagawa J."/>
            <person name="Obokata J."/>
            <person name="Shigenobu S."/>
        </authorList>
    </citation>
    <scope>NUCLEOTIDE SEQUENCE [LARGE SCALE GENOMIC DNA]</scope>
</reference>
<comment type="caution">
    <text evidence="1">The sequence shown here is derived from an EMBL/GenBank/DDBJ whole genome shotgun (WGS) entry which is preliminary data.</text>
</comment>
<accession>A0AAV4FU07</accession>